<gene>
    <name evidence="9" type="ORF">LTR82_000639</name>
</gene>
<feature type="transmembrane region" description="Helical" evidence="7">
    <location>
        <begin position="273"/>
        <end position="298"/>
    </location>
</feature>
<feature type="transmembrane region" description="Helical" evidence="7">
    <location>
        <begin position="239"/>
        <end position="261"/>
    </location>
</feature>
<protein>
    <recommendedName>
        <fullName evidence="8">Rhodopsin domain-containing protein</fullName>
    </recommendedName>
</protein>
<feature type="compositionally biased region" description="Polar residues" evidence="6">
    <location>
        <begin position="383"/>
        <end position="397"/>
    </location>
</feature>
<proteinExistence type="inferred from homology"/>
<keyword evidence="2 7" id="KW-0812">Transmembrane</keyword>
<feature type="transmembrane region" description="Helical" evidence="7">
    <location>
        <begin position="194"/>
        <end position="219"/>
    </location>
</feature>
<reference evidence="9" key="1">
    <citation type="submission" date="2021-12" db="EMBL/GenBank/DDBJ databases">
        <title>Black yeast isolated from Biological Soil Crust.</title>
        <authorList>
            <person name="Kurbessoian T."/>
        </authorList>
    </citation>
    <scope>NUCLEOTIDE SEQUENCE</scope>
    <source>
        <strain evidence="9">CCFEE 5208</strain>
    </source>
</reference>
<feature type="transmembrane region" description="Helical" evidence="7">
    <location>
        <begin position="310"/>
        <end position="332"/>
    </location>
</feature>
<evidence type="ECO:0000259" key="8">
    <source>
        <dbReference type="Pfam" id="PF20684"/>
    </source>
</evidence>
<evidence type="ECO:0000313" key="9">
    <source>
        <dbReference type="EMBL" id="KAK0328707.1"/>
    </source>
</evidence>
<evidence type="ECO:0000256" key="4">
    <source>
        <dbReference type="ARBA" id="ARBA00023136"/>
    </source>
</evidence>
<feature type="region of interest" description="Disordered" evidence="6">
    <location>
        <begin position="1"/>
        <end position="57"/>
    </location>
</feature>
<evidence type="ECO:0000256" key="5">
    <source>
        <dbReference type="ARBA" id="ARBA00038359"/>
    </source>
</evidence>
<dbReference type="InterPro" id="IPR052337">
    <property type="entry name" value="SAT4-like"/>
</dbReference>
<keyword evidence="3 7" id="KW-1133">Transmembrane helix</keyword>
<keyword evidence="4 7" id="KW-0472">Membrane</keyword>
<dbReference type="Pfam" id="PF20684">
    <property type="entry name" value="Fung_rhodopsin"/>
    <property type="match status" value="1"/>
</dbReference>
<comment type="caution">
    <text evidence="9">The sequence shown here is derived from an EMBL/GenBank/DDBJ whole genome shotgun (WGS) entry which is preliminary data.</text>
</comment>
<dbReference type="AlphaFoldDB" id="A0AAN6G2E5"/>
<accession>A0AAN6G2E5</accession>
<organism evidence="9 10">
    <name type="scientific">Friedmanniomyces endolithicus</name>
    <dbReference type="NCBI Taxonomy" id="329885"/>
    <lineage>
        <taxon>Eukaryota</taxon>
        <taxon>Fungi</taxon>
        <taxon>Dikarya</taxon>
        <taxon>Ascomycota</taxon>
        <taxon>Pezizomycotina</taxon>
        <taxon>Dothideomycetes</taxon>
        <taxon>Dothideomycetidae</taxon>
        <taxon>Mycosphaerellales</taxon>
        <taxon>Teratosphaeriaceae</taxon>
        <taxon>Friedmanniomyces</taxon>
    </lineage>
</organism>
<evidence type="ECO:0000256" key="2">
    <source>
        <dbReference type="ARBA" id="ARBA00022692"/>
    </source>
</evidence>
<name>A0AAN6G2E5_9PEZI</name>
<evidence type="ECO:0000256" key="1">
    <source>
        <dbReference type="ARBA" id="ARBA00004141"/>
    </source>
</evidence>
<feature type="region of interest" description="Disordered" evidence="6">
    <location>
        <begin position="375"/>
        <end position="405"/>
    </location>
</feature>
<dbReference type="PANTHER" id="PTHR33048">
    <property type="entry name" value="PTH11-LIKE INTEGRAL MEMBRANE PROTEIN (AFU_ORTHOLOGUE AFUA_5G11245)"/>
    <property type="match status" value="1"/>
</dbReference>
<comment type="subcellular location">
    <subcellularLocation>
        <location evidence="1">Membrane</location>
        <topology evidence="1">Multi-pass membrane protein</topology>
    </subcellularLocation>
</comment>
<dbReference type="PANTHER" id="PTHR33048:SF47">
    <property type="entry name" value="INTEGRAL MEMBRANE PROTEIN-RELATED"/>
    <property type="match status" value="1"/>
</dbReference>
<evidence type="ECO:0000256" key="3">
    <source>
        <dbReference type="ARBA" id="ARBA00022989"/>
    </source>
</evidence>
<evidence type="ECO:0000256" key="7">
    <source>
        <dbReference type="SAM" id="Phobius"/>
    </source>
</evidence>
<dbReference type="Proteomes" id="UP001168146">
    <property type="component" value="Unassembled WGS sequence"/>
</dbReference>
<feature type="compositionally biased region" description="Low complexity" evidence="6">
    <location>
        <begin position="33"/>
        <end position="50"/>
    </location>
</feature>
<dbReference type="InterPro" id="IPR049326">
    <property type="entry name" value="Rhodopsin_dom_fungi"/>
</dbReference>
<feature type="domain" description="Rhodopsin" evidence="8">
    <location>
        <begin position="117"/>
        <end position="337"/>
    </location>
</feature>
<evidence type="ECO:0000313" key="10">
    <source>
        <dbReference type="Proteomes" id="UP001168146"/>
    </source>
</evidence>
<feature type="transmembrane region" description="Helical" evidence="7">
    <location>
        <begin position="167"/>
        <end position="187"/>
    </location>
</feature>
<feature type="transmembrane region" description="Helical" evidence="7">
    <location>
        <begin position="120"/>
        <end position="147"/>
    </location>
</feature>
<sequence length="444" mass="47303">MARGGPFKHSLTANEFDAPAIDKAKRHKKPKTVDSSSKSTDSAESTSSGDAHGHLPDREISLIERWNDEIPMKTSPAITASDDQETAVQAYLRAKALLLEKVSAKKGKTPSTPARCRDDYVILLSLLLAWAMLALIATAVHLGIGVAHISPMETATLTKLVIANNDLWALLVNITKASILAQYLRIFSGPRTRALCYCLLAILLPAAAWAVLGGTLLCSPAAKLWEPWVPGHCISAQRYWLSVACTDIGLDFLVLLLPLPAITALHLPRGQKFSLVLAFALGFVVCGVSIARLCTVQLASEAGAYVESGIWAIIWSVVEANVGIICACLLALKPLIGRLWPGSSLVVEGGSSSEGCVVVPPRYSMRLPDLRTTGGPVRWPSEGGSNATTLVSPTTPATPKGRRKSEVALKRPSLALSLPVMREVEEIAPTRLPLALACTSAMGC</sequence>
<evidence type="ECO:0000256" key="6">
    <source>
        <dbReference type="SAM" id="MobiDB-lite"/>
    </source>
</evidence>
<comment type="similarity">
    <text evidence="5">Belongs to the SAT4 family.</text>
</comment>
<dbReference type="EMBL" id="JASUXU010000001">
    <property type="protein sequence ID" value="KAK0328707.1"/>
    <property type="molecule type" value="Genomic_DNA"/>
</dbReference>
<dbReference type="GO" id="GO:0016020">
    <property type="term" value="C:membrane"/>
    <property type="evidence" value="ECO:0007669"/>
    <property type="project" value="UniProtKB-SubCell"/>
</dbReference>